<accession>A0A9X2AXE6</accession>
<dbReference type="Pfam" id="PF11207">
    <property type="entry name" value="DUF2989"/>
    <property type="match status" value="1"/>
</dbReference>
<keyword evidence="2" id="KW-1185">Reference proteome</keyword>
<dbReference type="RefSeq" id="WP_244354502.1">
    <property type="nucleotide sequence ID" value="NZ_JAJNNZ010000001.1"/>
</dbReference>
<dbReference type="PROSITE" id="PS51257">
    <property type="entry name" value="PROKAR_LIPOPROTEIN"/>
    <property type="match status" value="1"/>
</dbReference>
<organism evidence="1 2">
    <name type="scientific">Vibrio gelatinilyticus</name>
    <dbReference type="NCBI Taxonomy" id="2893468"/>
    <lineage>
        <taxon>Bacteria</taxon>
        <taxon>Pseudomonadati</taxon>
        <taxon>Pseudomonadota</taxon>
        <taxon>Gammaproteobacteria</taxon>
        <taxon>Vibrionales</taxon>
        <taxon>Vibrionaceae</taxon>
        <taxon>Vibrio</taxon>
    </lineage>
</organism>
<gene>
    <name evidence="1" type="ORF">LNL84_01280</name>
</gene>
<dbReference type="EMBL" id="JAJNNZ010000001">
    <property type="protein sequence ID" value="MCJ2375462.1"/>
    <property type="molecule type" value="Genomic_DNA"/>
</dbReference>
<dbReference type="Proteomes" id="UP001139488">
    <property type="component" value="Unassembled WGS sequence"/>
</dbReference>
<name>A0A9X2AXE6_9VIBR</name>
<proteinExistence type="predicted"/>
<reference evidence="1" key="1">
    <citation type="submission" date="2021-11" db="EMBL/GenBank/DDBJ databases">
        <title>Vibrio ZSDE26 sp. nov. and Vibrio ZSDZ34 sp. nov., isolated from coastal seawater in Qingdao.</title>
        <authorList>
            <person name="Zhang P."/>
        </authorList>
    </citation>
    <scope>NUCLEOTIDE SEQUENCE</scope>
    <source>
        <strain evidence="1">ZSDZ34</strain>
    </source>
</reference>
<dbReference type="InterPro" id="IPR021372">
    <property type="entry name" value="DUF2989"/>
</dbReference>
<evidence type="ECO:0000313" key="1">
    <source>
        <dbReference type="EMBL" id="MCJ2375462.1"/>
    </source>
</evidence>
<protein>
    <submittedName>
        <fullName evidence="1">DUF2989 domain-containing protein</fullName>
    </submittedName>
</protein>
<dbReference type="AlphaFoldDB" id="A0A9X2AXE6"/>
<sequence length="271" mass="31134">MPLIRTLLYALVALSLTGCFQSRKNTDQLCKNNESLECNKMNVNDGQCRVARTDVIWHRHQAQGDVSERSKIEEFRLFKTYQKCLELASQIQPIEQADLKALRYNALVYTIDEQTRISDELTNTSAPETLYFLWSETGSRLARQQFLRLEGTGALETSSLQYALATYYTTRDKEKTIVLLHRALELTAKDDLNVDIIKSLASVNQSLGRYEQSYTWAMVGRHFNVPIANDNELRLLYPFGDTTFTKLNSKANEIISSIEKGTYQQSYHQNH</sequence>
<comment type="caution">
    <text evidence="1">The sequence shown here is derived from an EMBL/GenBank/DDBJ whole genome shotgun (WGS) entry which is preliminary data.</text>
</comment>
<evidence type="ECO:0000313" key="2">
    <source>
        <dbReference type="Proteomes" id="UP001139488"/>
    </source>
</evidence>